<evidence type="ECO:0000256" key="1">
    <source>
        <dbReference type="SAM" id="MobiDB-lite"/>
    </source>
</evidence>
<evidence type="ECO:0000313" key="2">
    <source>
        <dbReference type="EMBL" id="JAH44218.1"/>
    </source>
</evidence>
<accession>A0A0E9SUI5</accession>
<feature type="region of interest" description="Disordered" evidence="1">
    <location>
        <begin position="1"/>
        <end position="25"/>
    </location>
</feature>
<reference evidence="2" key="1">
    <citation type="submission" date="2014-11" db="EMBL/GenBank/DDBJ databases">
        <authorList>
            <person name="Amaro Gonzalez C."/>
        </authorList>
    </citation>
    <scope>NUCLEOTIDE SEQUENCE</scope>
</reference>
<dbReference type="AlphaFoldDB" id="A0A0E9SUI5"/>
<protein>
    <submittedName>
        <fullName evidence="2">Uncharacterized protein</fullName>
    </submittedName>
</protein>
<sequence length="25" mass="2910">MTEAQGVLINTAKMFQNEGEKEERR</sequence>
<reference evidence="2" key="2">
    <citation type="journal article" date="2015" name="Fish Shellfish Immunol.">
        <title>Early steps in the European eel (Anguilla anguilla)-Vibrio vulnificus interaction in the gills: Role of the RtxA13 toxin.</title>
        <authorList>
            <person name="Callol A."/>
            <person name="Pajuelo D."/>
            <person name="Ebbesson L."/>
            <person name="Teles M."/>
            <person name="MacKenzie S."/>
            <person name="Amaro C."/>
        </authorList>
    </citation>
    <scope>NUCLEOTIDE SEQUENCE</scope>
</reference>
<name>A0A0E9SUI5_ANGAN</name>
<organism evidence="2">
    <name type="scientific">Anguilla anguilla</name>
    <name type="common">European freshwater eel</name>
    <name type="synonym">Muraena anguilla</name>
    <dbReference type="NCBI Taxonomy" id="7936"/>
    <lineage>
        <taxon>Eukaryota</taxon>
        <taxon>Metazoa</taxon>
        <taxon>Chordata</taxon>
        <taxon>Craniata</taxon>
        <taxon>Vertebrata</taxon>
        <taxon>Euteleostomi</taxon>
        <taxon>Actinopterygii</taxon>
        <taxon>Neopterygii</taxon>
        <taxon>Teleostei</taxon>
        <taxon>Anguilliformes</taxon>
        <taxon>Anguillidae</taxon>
        <taxon>Anguilla</taxon>
    </lineage>
</organism>
<proteinExistence type="predicted"/>
<dbReference type="EMBL" id="GBXM01064359">
    <property type="protein sequence ID" value="JAH44218.1"/>
    <property type="molecule type" value="Transcribed_RNA"/>
</dbReference>